<evidence type="ECO:0000313" key="2">
    <source>
        <dbReference type="EMBL" id="KAK7879561.1"/>
    </source>
</evidence>
<keyword evidence="3" id="KW-1185">Reference proteome</keyword>
<comment type="caution">
    <text evidence="2">The sequence shown here is derived from an EMBL/GenBank/DDBJ whole genome shotgun (WGS) entry which is preliminary data.</text>
</comment>
<gene>
    <name evidence="2" type="ORF">WMY93_033733</name>
</gene>
<feature type="compositionally biased region" description="Polar residues" evidence="1">
    <location>
        <begin position="52"/>
        <end position="61"/>
    </location>
</feature>
<dbReference type="Proteomes" id="UP001460270">
    <property type="component" value="Unassembled WGS sequence"/>
</dbReference>
<dbReference type="EMBL" id="JBBPFD010000242">
    <property type="protein sequence ID" value="KAK7879561.1"/>
    <property type="molecule type" value="Genomic_DNA"/>
</dbReference>
<dbReference type="AlphaFoldDB" id="A0AAW0MMX8"/>
<accession>A0AAW0MMX8</accession>
<evidence type="ECO:0000313" key="3">
    <source>
        <dbReference type="Proteomes" id="UP001460270"/>
    </source>
</evidence>
<organism evidence="2 3">
    <name type="scientific">Mugilogobius chulae</name>
    <name type="common">yellowstripe goby</name>
    <dbReference type="NCBI Taxonomy" id="88201"/>
    <lineage>
        <taxon>Eukaryota</taxon>
        <taxon>Metazoa</taxon>
        <taxon>Chordata</taxon>
        <taxon>Craniata</taxon>
        <taxon>Vertebrata</taxon>
        <taxon>Euteleostomi</taxon>
        <taxon>Actinopterygii</taxon>
        <taxon>Neopterygii</taxon>
        <taxon>Teleostei</taxon>
        <taxon>Neoteleostei</taxon>
        <taxon>Acanthomorphata</taxon>
        <taxon>Gobiaria</taxon>
        <taxon>Gobiiformes</taxon>
        <taxon>Gobioidei</taxon>
        <taxon>Gobiidae</taxon>
        <taxon>Gobionellinae</taxon>
        <taxon>Mugilogobius</taxon>
    </lineage>
</organism>
<protein>
    <submittedName>
        <fullName evidence="2">Uncharacterized protein</fullName>
    </submittedName>
</protein>
<feature type="region of interest" description="Disordered" evidence="1">
    <location>
        <begin position="1"/>
        <end position="64"/>
    </location>
</feature>
<proteinExistence type="predicted"/>
<evidence type="ECO:0000256" key="1">
    <source>
        <dbReference type="SAM" id="MobiDB-lite"/>
    </source>
</evidence>
<reference evidence="3" key="1">
    <citation type="submission" date="2024-04" db="EMBL/GenBank/DDBJ databases">
        <title>Salinicola lusitanus LLJ914,a marine bacterium isolated from the Okinawa Trough.</title>
        <authorList>
            <person name="Li J."/>
        </authorList>
    </citation>
    <scope>NUCLEOTIDE SEQUENCE [LARGE SCALE GENOMIC DNA]</scope>
</reference>
<sequence>MFRGYSRPQRSKALLNKINKPVQPGVTTTANVRPKKRLFDEESEEDEPASPTSIETPLSSDSFEDEGCWRSVKYTETERSSLVEKLSSYAPCSRMWHRRVSSCWDQWAQASPASSVQFSLCLMEESQTEPWWDTAAPASHTRYKESKESIRAEEALSSDTEGYIKRPGLKEQMHCVAFVLDASKVSSSSYSKGTSVFLQQLRRYISDLGEPHTTLQMHFCHFWFH</sequence>
<name>A0AAW0MMX8_9GOBI</name>